<keyword evidence="4" id="KW-1185">Reference proteome</keyword>
<keyword evidence="2" id="KW-0732">Signal</keyword>
<reference evidence="4" key="1">
    <citation type="journal article" date="2019" name="Int. J. Syst. Evol. Microbiol.">
        <title>The Global Catalogue of Microorganisms (GCM) 10K type strain sequencing project: providing services to taxonomists for standard genome sequencing and annotation.</title>
        <authorList>
            <consortium name="The Broad Institute Genomics Platform"/>
            <consortium name="The Broad Institute Genome Sequencing Center for Infectious Disease"/>
            <person name="Wu L."/>
            <person name="Ma J."/>
        </authorList>
    </citation>
    <scope>NUCLEOTIDE SEQUENCE [LARGE SCALE GENOMIC DNA]</scope>
    <source>
        <strain evidence="4">CCUG 66188</strain>
    </source>
</reference>
<name>A0ABV9KZQ6_9BACT</name>
<feature type="compositionally biased region" description="Basic and acidic residues" evidence="1">
    <location>
        <begin position="111"/>
        <end position="120"/>
    </location>
</feature>
<feature type="chain" id="PRO_5045337993" description="DUF4890 domain-containing protein" evidence="2">
    <location>
        <begin position="23"/>
        <end position="279"/>
    </location>
</feature>
<feature type="region of interest" description="Disordered" evidence="1">
    <location>
        <begin position="109"/>
        <end position="132"/>
    </location>
</feature>
<evidence type="ECO:0000313" key="3">
    <source>
        <dbReference type="EMBL" id="MFC4675171.1"/>
    </source>
</evidence>
<dbReference type="Gene3D" id="1.20.120.1490">
    <property type="match status" value="1"/>
</dbReference>
<evidence type="ECO:0000256" key="1">
    <source>
        <dbReference type="SAM" id="MobiDB-lite"/>
    </source>
</evidence>
<accession>A0ABV9KZQ6</accession>
<organism evidence="3 4">
    <name type="scientific">Dysgonomonas termitidis</name>
    <dbReference type="NCBI Taxonomy" id="1516126"/>
    <lineage>
        <taxon>Bacteria</taxon>
        <taxon>Pseudomonadati</taxon>
        <taxon>Bacteroidota</taxon>
        <taxon>Bacteroidia</taxon>
        <taxon>Bacteroidales</taxon>
        <taxon>Dysgonomonadaceae</taxon>
        <taxon>Dysgonomonas</taxon>
    </lineage>
</organism>
<gene>
    <name evidence="3" type="ORF">ACFO6W_15835</name>
</gene>
<sequence length="279" mass="32181">MKRLFLSLVIIASVSLTASVSAQGEKRDGKRRADFQKELNLTAEQKAKVESANKDFKAKMAGLKAQSDLSKEDKLAKVKELRTQHQTAVNNILTPDQQTKMKKLMAQAQKGNRDMRKGGKDLGMSGKKGDRNKVMRADKHGDRMKDLNLTDDQKQKIKALNEDFRTKSRELAKQHMEELNKVYTPEQQTKLKEFRKDFNKEDGRFVFNGRREMSKLDEAGKTKLKSLYENFEKEKKAIELSRIAPDAQKQKIADLRQNFRKERLEIIKEARKTQNNKPA</sequence>
<dbReference type="RefSeq" id="WP_379998155.1">
    <property type="nucleotide sequence ID" value="NZ_JBHSGN010000093.1"/>
</dbReference>
<dbReference type="Proteomes" id="UP001596023">
    <property type="component" value="Unassembled WGS sequence"/>
</dbReference>
<feature type="signal peptide" evidence="2">
    <location>
        <begin position="1"/>
        <end position="22"/>
    </location>
</feature>
<comment type="caution">
    <text evidence="3">The sequence shown here is derived from an EMBL/GenBank/DDBJ whole genome shotgun (WGS) entry which is preliminary data.</text>
</comment>
<evidence type="ECO:0008006" key="5">
    <source>
        <dbReference type="Google" id="ProtNLM"/>
    </source>
</evidence>
<proteinExistence type="predicted"/>
<dbReference type="EMBL" id="JBHSGN010000093">
    <property type="protein sequence ID" value="MFC4675171.1"/>
    <property type="molecule type" value="Genomic_DNA"/>
</dbReference>
<protein>
    <recommendedName>
        <fullName evidence="5">DUF4890 domain-containing protein</fullName>
    </recommendedName>
</protein>
<evidence type="ECO:0000313" key="4">
    <source>
        <dbReference type="Proteomes" id="UP001596023"/>
    </source>
</evidence>
<evidence type="ECO:0000256" key="2">
    <source>
        <dbReference type="SAM" id="SignalP"/>
    </source>
</evidence>